<comment type="caution">
    <text evidence="2">The sequence shown here is derived from an EMBL/GenBank/DDBJ whole genome shotgun (WGS) entry which is preliminary data.</text>
</comment>
<dbReference type="OrthoDB" id="101884at2"/>
<feature type="region of interest" description="Disordered" evidence="1">
    <location>
        <begin position="1"/>
        <end position="24"/>
    </location>
</feature>
<protein>
    <submittedName>
        <fullName evidence="2">Uncharacterized protein</fullName>
    </submittedName>
</protein>
<accession>A0A2T4Y1J9</accession>
<name>A0A2T4Y1J9_ENTCL</name>
<evidence type="ECO:0000256" key="1">
    <source>
        <dbReference type="SAM" id="MobiDB-lite"/>
    </source>
</evidence>
<proteinExistence type="predicted"/>
<dbReference type="Proteomes" id="UP000241614">
    <property type="component" value="Unassembled WGS sequence"/>
</dbReference>
<reference evidence="2 3" key="1">
    <citation type="submission" date="2018-04" db="EMBL/GenBank/DDBJ databases">
        <title>Genome sequencing reveals highly heavy metal resistance and biotechnology application of the novel Enterobacter cloacae amazonensis isolated from wastewater river in Manaus - Amazonas.</title>
        <authorList>
            <person name="Astolfi M.C.T."/>
            <person name="Carvalho E.B.D.S."/>
            <person name="Lacerda L.B."/>
            <person name="Pinto M.V."/>
            <person name="Nogueira V.B."/>
            <person name="Barros A.M."/>
            <person name="Astolfi-Filho S."/>
        </authorList>
    </citation>
    <scope>NUCLEOTIDE SEQUENCE [LARGE SCALE GENOMIC DNA]</scope>
    <source>
        <strain evidence="3">amazonensis</strain>
    </source>
</reference>
<evidence type="ECO:0000313" key="3">
    <source>
        <dbReference type="Proteomes" id="UP000241614"/>
    </source>
</evidence>
<gene>
    <name evidence="2" type="ORF">DA103_09705</name>
</gene>
<dbReference type="AlphaFoldDB" id="A0A2T4Y1J9"/>
<dbReference type="EMBL" id="PZPP01000010">
    <property type="protein sequence ID" value="PTM36032.1"/>
    <property type="molecule type" value="Genomic_DNA"/>
</dbReference>
<dbReference type="RefSeq" id="WP_108090127.1">
    <property type="nucleotide sequence ID" value="NZ_PZPP01000010.1"/>
</dbReference>
<organism evidence="2 3">
    <name type="scientific">Enterobacter cloacae</name>
    <dbReference type="NCBI Taxonomy" id="550"/>
    <lineage>
        <taxon>Bacteria</taxon>
        <taxon>Pseudomonadati</taxon>
        <taxon>Pseudomonadota</taxon>
        <taxon>Gammaproteobacteria</taxon>
        <taxon>Enterobacterales</taxon>
        <taxon>Enterobacteriaceae</taxon>
        <taxon>Enterobacter</taxon>
        <taxon>Enterobacter cloacae complex</taxon>
    </lineage>
</organism>
<sequence>MAFLGRDNTGSQKRDPGDQLGGIDLQIPPGEMPIALYGQVISRRSVSAGLAAGRFQVGDDAGLMVQFSMHSPP</sequence>
<evidence type="ECO:0000313" key="2">
    <source>
        <dbReference type="EMBL" id="PTM36032.1"/>
    </source>
</evidence>